<evidence type="ECO:0000313" key="11">
    <source>
        <dbReference type="EMBL" id="RZT42112.1"/>
    </source>
</evidence>
<keyword evidence="12" id="KW-1185">Reference proteome</keyword>
<dbReference type="Gene3D" id="3.40.470.10">
    <property type="entry name" value="Uracil-DNA glycosylase-like domain"/>
    <property type="match status" value="1"/>
</dbReference>
<evidence type="ECO:0000256" key="1">
    <source>
        <dbReference type="ARBA" id="ARBA00006521"/>
    </source>
</evidence>
<keyword evidence="9" id="KW-0234">DNA repair</keyword>
<accession>A0A4Q7S9H3</accession>
<dbReference type="NCBIfam" id="TIGR00758">
    <property type="entry name" value="UDG_fam4"/>
    <property type="match status" value="1"/>
</dbReference>
<dbReference type="PANTHER" id="PTHR33693">
    <property type="entry name" value="TYPE-5 URACIL-DNA GLYCOSYLASE"/>
    <property type="match status" value="1"/>
</dbReference>
<dbReference type="InterPro" id="IPR005273">
    <property type="entry name" value="Ura-DNA_glyco_family4"/>
</dbReference>
<evidence type="ECO:0000256" key="2">
    <source>
        <dbReference type="ARBA" id="ARBA00019403"/>
    </source>
</evidence>
<keyword evidence="3" id="KW-0004">4Fe-4S</keyword>
<name>A0A4Q7S9H3_9BURK</name>
<sequence>MSDIAAPVLSVDGGYAGWRKQARHALAQGWPPESVSWDAQGAASSAASGQLSLGVDAAPAALPGAGVVDVKVSKELAALLRDAAHHRSAQRWAFLYRVLWRWAHGDRSVASAADEDGARLYAMAKAVRRAQHDMIAYVRFQERRPDMTVGVGDDLPKYLAWYEPDHDVLAYAADHFAKRMGGATWWIGTPDGAATWDGQTIRYSPAPADASAFRAGADQIEPLWIAYYKNIFNPARLNEAALHQHMPVRFWKGLPEAALIPEMIAEARNGARRVGQAATVGSMRGKQVAVDAEQALPVRPAPTSLDQCRNCDLWRHATQAVPGRGPETARIMVVGEQPGDQEDLSGEPFVGPAGNVLDEALRGAGVARDSLYLTNAVKHFKWVARGKRRLHKTPGQLEVEACAHWLDQELARIRPKVIVTLGATALGAVVREKVRLRDAMATPIRLGDTWIVATWHPSYALRVDNPAARASVEAEILAALTQARRLAEEETFAAGPASE</sequence>
<evidence type="ECO:0000259" key="10">
    <source>
        <dbReference type="SMART" id="SM00986"/>
    </source>
</evidence>
<protein>
    <recommendedName>
        <fullName evidence="2">Type-4 uracil-DNA glycosylase</fullName>
    </recommendedName>
</protein>
<gene>
    <name evidence="11" type="ORF">EV147_1130</name>
</gene>
<dbReference type="CDD" id="cd10030">
    <property type="entry name" value="UDG-F4_TTUDGA_SPO1dp_like"/>
    <property type="match status" value="1"/>
</dbReference>
<dbReference type="InterPro" id="IPR005122">
    <property type="entry name" value="Uracil-DNA_glycosylase-like"/>
</dbReference>
<comment type="caution">
    <text evidence="11">The sequence shown here is derived from an EMBL/GenBank/DDBJ whole genome shotgun (WGS) entry which is preliminary data.</text>
</comment>
<dbReference type="InterPro" id="IPR023875">
    <property type="entry name" value="DNA_repair_put"/>
</dbReference>
<keyword evidence="8" id="KW-0411">Iron-sulfur</keyword>
<dbReference type="EMBL" id="SGXM01000001">
    <property type="protein sequence ID" value="RZT42112.1"/>
    <property type="molecule type" value="Genomic_DNA"/>
</dbReference>
<dbReference type="Pfam" id="PF13566">
    <property type="entry name" value="DUF4130"/>
    <property type="match status" value="1"/>
</dbReference>
<keyword evidence="5" id="KW-0227">DNA damage</keyword>
<dbReference type="InterPro" id="IPR051536">
    <property type="entry name" value="UDG_Type-4/5"/>
</dbReference>
<organism evidence="11 12">
    <name type="scientific">Cupriavidus agavae</name>
    <dbReference type="NCBI Taxonomy" id="1001822"/>
    <lineage>
        <taxon>Bacteria</taxon>
        <taxon>Pseudomonadati</taxon>
        <taxon>Pseudomonadota</taxon>
        <taxon>Betaproteobacteria</taxon>
        <taxon>Burkholderiales</taxon>
        <taxon>Burkholderiaceae</taxon>
        <taxon>Cupriavidus</taxon>
    </lineage>
</organism>
<evidence type="ECO:0000256" key="7">
    <source>
        <dbReference type="ARBA" id="ARBA00023004"/>
    </source>
</evidence>
<keyword evidence="4" id="KW-0479">Metal-binding</keyword>
<dbReference type="NCBIfam" id="TIGR03915">
    <property type="entry name" value="SAM_7_link_chp"/>
    <property type="match status" value="1"/>
</dbReference>
<dbReference type="SMART" id="SM00986">
    <property type="entry name" value="UDG"/>
    <property type="match status" value="1"/>
</dbReference>
<evidence type="ECO:0000256" key="9">
    <source>
        <dbReference type="ARBA" id="ARBA00023204"/>
    </source>
</evidence>
<dbReference type="PANTHER" id="PTHR33693:SF9">
    <property type="entry name" value="TYPE-4 URACIL-DNA GLYCOSYLASE"/>
    <property type="match status" value="1"/>
</dbReference>
<dbReference type="GO" id="GO:0006281">
    <property type="term" value="P:DNA repair"/>
    <property type="evidence" value="ECO:0007669"/>
    <property type="project" value="UniProtKB-KW"/>
</dbReference>
<evidence type="ECO:0000256" key="3">
    <source>
        <dbReference type="ARBA" id="ARBA00022485"/>
    </source>
</evidence>
<keyword evidence="7" id="KW-0408">Iron</keyword>
<proteinExistence type="inferred from homology"/>
<dbReference type="AlphaFoldDB" id="A0A4Q7S9H3"/>
<dbReference type="GO" id="GO:0097506">
    <property type="term" value="F:deaminated base DNA N-glycosylase activity"/>
    <property type="evidence" value="ECO:0007669"/>
    <property type="project" value="UniProtKB-ARBA"/>
</dbReference>
<dbReference type="RefSeq" id="WP_130390103.1">
    <property type="nucleotide sequence ID" value="NZ_SGXM01000001.1"/>
</dbReference>
<evidence type="ECO:0000313" key="12">
    <source>
        <dbReference type="Proteomes" id="UP000291078"/>
    </source>
</evidence>
<evidence type="ECO:0000256" key="8">
    <source>
        <dbReference type="ARBA" id="ARBA00023014"/>
    </source>
</evidence>
<dbReference type="SUPFAM" id="SSF52141">
    <property type="entry name" value="Uracil-DNA glycosylase-like"/>
    <property type="match status" value="1"/>
</dbReference>
<evidence type="ECO:0000256" key="4">
    <source>
        <dbReference type="ARBA" id="ARBA00022723"/>
    </source>
</evidence>
<comment type="similarity">
    <text evidence="1">Belongs to the uracil-DNA glycosylase (UDG) superfamily. Type 4 (UDGa) family.</text>
</comment>
<dbReference type="Pfam" id="PF03167">
    <property type="entry name" value="UDG"/>
    <property type="match status" value="1"/>
</dbReference>
<dbReference type="OrthoDB" id="5290748at2"/>
<dbReference type="NCBIfam" id="TIGR03914">
    <property type="entry name" value="UDG_fam_dom"/>
    <property type="match status" value="1"/>
</dbReference>
<dbReference type="InterPro" id="IPR036895">
    <property type="entry name" value="Uracil-DNA_glycosylase-like_sf"/>
</dbReference>
<feature type="domain" description="Uracil-DNA glycosylase-like" evidence="10">
    <location>
        <begin position="322"/>
        <end position="477"/>
    </location>
</feature>
<dbReference type="GO" id="GO:0051539">
    <property type="term" value="F:4 iron, 4 sulfur cluster binding"/>
    <property type="evidence" value="ECO:0007669"/>
    <property type="project" value="UniProtKB-KW"/>
</dbReference>
<dbReference type="SMART" id="SM00987">
    <property type="entry name" value="UreE_C"/>
    <property type="match status" value="1"/>
</dbReference>
<keyword evidence="6" id="KW-0378">Hydrolase</keyword>
<dbReference type="GO" id="GO:0046872">
    <property type="term" value="F:metal ion binding"/>
    <property type="evidence" value="ECO:0007669"/>
    <property type="project" value="UniProtKB-KW"/>
</dbReference>
<dbReference type="InterPro" id="IPR025404">
    <property type="entry name" value="DUF4130"/>
</dbReference>
<reference evidence="11 12" key="1">
    <citation type="journal article" date="2015" name="Stand. Genomic Sci.">
        <title>Genomic Encyclopedia of Bacterial and Archaeal Type Strains, Phase III: the genomes of soil and plant-associated and newly described type strains.</title>
        <authorList>
            <person name="Whitman W.B."/>
            <person name="Woyke T."/>
            <person name="Klenk H.P."/>
            <person name="Zhou Y."/>
            <person name="Lilburn T.G."/>
            <person name="Beck B.J."/>
            <person name="De Vos P."/>
            <person name="Vandamme P."/>
            <person name="Eisen J.A."/>
            <person name="Garrity G."/>
            <person name="Hugenholtz P."/>
            <person name="Kyrpides N.C."/>
        </authorList>
    </citation>
    <scope>NUCLEOTIDE SEQUENCE [LARGE SCALE GENOMIC DNA]</scope>
    <source>
        <strain evidence="11 12">ASC-9842</strain>
    </source>
</reference>
<dbReference type="Proteomes" id="UP000291078">
    <property type="component" value="Unassembled WGS sequence"/>
</dbReference>
<evidence type="ECO:0000256" key="5">
    <source>
        <dbReference type="ARBA" id="ARBA00022763"/>
    </source>
</evidence>
<evidence type="ECO:0000256" key="6">
    <source>
        <dbReference type="ARBA" id="ARBA00022801"/>
    </source>
</evidence>